<keyword evidence="2" id="KW-1185">Reference proteome</keyword>
<comment type="caution">
    <text evidence="1">The sequence shown here is derived from an EMBL/GenBank/DDBJ whole genome shotgun (WGS) entry which is preliminary data.</text>
</comment>
<proteinExistence type="predicted"/>
<evidence type="ECO:0000313" key="1">
    <source>
        <dbReference type="EMBL" id="MCX8523063.1"/>
    </source>
</evidence>
<reference evidence="1" key="1">
    <citation type="submission" date="2022-10" db="EMBL/GenBank/DDBJ databases">
        <title>Chryseobacterium sp. nov., a novel bacterial species.</title>
        <authorList>
            <person name="Cao Y."/>
        </authorList>
    </citation>
    <scope>NUCLEOTIDE SEQUENCE</scope>
    <source>
        <strain evidence="1">CCTCC AB2015118</strain>
    </source>
</reference>
<dbReference type="EMBL" id="JAOVZW010000003">
    <property type="protein sequence ID" value="MCX8523063.1"/>
    <property type="molecule type" value="Genomic_DNA"/>
</dbReference>
<name>A0ABT3XP06_9FLAO</name>
<accession>A0ABT3XP06</accession>
<protein>
    <submittedName>
        <fullName evidence="1">DUF2931 family protein</fullName>
    </submittedName>
</protein>
<organism evidence="1 2">
    <name type="scientific">Chryseobacterium formosus</name>
    <dbReference type="NCBI Taxonomy" id="1537363"/>
    <lineage>
        <taxon>Bacteria</taxon>
        <taxon>Pseudomonadati</taxon>
        <taxon>Bacteroidota</taxon>
        <taxon>Flavobacteriia</taxon>
        <taxon>Flavobacteriales</taxon>
        <taxon>Weeksellaceae</taxon>
        <taxon>Chryseobacterium group</taxon>
        <taxon>Chryseobacterium</taxon>
    </lineage>
</organism>
<evidence type="ECO:0000313" key="2">
    <source>
        <dbReference type="Proteomes" id="UP001073122"/>
    </source>
</evidence>
<dbReference type="Proteomes" id="UP001073122">
    <property type="component" value="Unassembled WGS sequence"/>
</dbReference>
<dbReference type="InterPro" id="IPR021326">
    <property type="entry name" value="DUF2931"/>
</dbReference>
<sequence length="329" mass="38573">MNKYKYDAGIGTPENFDIDTYKQVFYSENNEMIPINGMGVQLGGMWGSGGDFVVGDEMKEVPQLLKIGYYSYIENKFFEGEFKLPKDDIEKLLQEKTVNPFNGLKEPKYNYFSVGVALNGVTILWIKGNENQKEIGRFQALEKHYDKFSDVIDDDRSQQEIYEGWFKNYSEHLKKQIASNSLPYGRWDLYRKKYKLKINLSKKINWMQIGEINMEKQTTFANNEAYNDIAIPYNVLFKWNDGDKKYEARIVFSKDEKYYRANYKGEAGSKFPLDFTTEQTYKVFNSIDQNIPADLFITVNPENTGIKILLKQNDKDYEISDFTFKIFNK</sequence>
<dbReference type="Pfam" id="PF11153">
    <property type="entry name" value="DUF2931"/>
    <property type="match status" value="1"/>
</dbReference>
<gene>
    <name evidence="1" type="ORF">OF897_03900</name>
</gene>
<dbReference type="RefSeq" id="WP_267264384.1">
    <property type="nucleotide sequence ID" value="NZ_JAOVZW010000003.1"/>
</dbReference>